<keyword evidence="3" id="KW-0813">Transport</keyword>
<evidence type="ECO:0000256" key="5">
    <source>
        <dbReference type="ARBA" id="ARBA00022692"/>
    </source>
</evidence>
<name>A0ABP4W3Z4_9ACTN</name>
<sequence>MTTVGIICIALLAVTGTLCLVRIVRGPTTLDRTVAADVFVAATAGAIGIEAAIGRHTTTLPIIVTLSLVGFLGSVSISRFAARDDGPSERTARDRKGRS</sequence>
<keyword evidence="5 8" id="KW-0812">Transmembrane</keyword>
<organism evidence="9 10">
    <name type="scientific">Aeromicrobium alkaliterrae</name>
    <dbReference type="NCBI Taxonomy" id="302168"/>
    <lineage>
        <taxon>Bacteria</taxon>
        <taxon>Bacillati</taxon>
        <taxon>Actinomycetota</taxon>
        <taxon>Actinomycetes</taxon>
        <taxon>Propionibacteriales</taxon>
        <taxon>Nocardioidaceae</taxon>
        <taxon>Aeromicrobium</taxon>
    </lineage>
</organism>
<gene>
    <name evidence="9" type="ORF">GCM10009710_28530</name>
</gene>
<keyword evidence="10" id="KW-1185">Reference proteome</keyword>
<dbReference type="EMBL" id="BAAAME010000005">
    <property type="protein sequence ID" value="GAA1746758.1"/>
    <property type="molecule type" value="Genomic_DNA"/>
</dbReference>
<dbReference type="RefSeq" id="WP_344202822.1">
    <property type="nucleotide sequence ID" value="NZ_BAAAME010000005.1"/>
</dbReference>
<evidence type="ECO:0000256" key="4">
    <source>
        <dbReference type="ARBA" id="ARBA00022475"/>
    </source>
</evidence>
<dbReference type="PANTHER" id="PTHR34702">
    <property type="entry name" value="NA(+)/H(+) ANTIPORTER SUBUNIT F1"/>
    <property type="match status" value="1"/>
</dbReference>
<evidence type="ECO:0000313" key="10">
    <source>
        <dbReference type="Proteomes" id="UP001501057"/>
    </source>
</evidence>
<dbReference type="Proteomes" id="UP001501057">
    <property type="component" value="Unassembled WGS sequence"/>
</dbReference>
<comment type="subcellular location">
    <subcellularLocation>
        <location evidence="1">Cell membrane</location>
        <topology evidence="1">Multi-pass membrane protein</topology>
    </subcellularLocation>
</comment>
<dbReference type="InterPro" id="IPR007208">
    <property type="entry name" value="MrpF/PhaF-like"/>
</dbReference>
<feature type="transmembrane region" description="Helical" evidence="8">
    <location>
        <begin position="60"/>
        <end position="82"/>
    </location>
</feature>
<comment type="similarity">
    <text evidence="2">Belongs to the CPA3 antiporters (TC 2.A.63) subunit F family.</text>
</comment>
<feature type="transmembrane region" description="Helical" evidence="8">
    <location>
        <begin position="35"/>
        <end position="53"/>
    </location>
</feature>
<keyword evidence="7 8" id="KW-0472">Membrane</keyword>
<evidence type="ECO:0000256" key="6">
    <source>
        <dbReference type="ARBA" id="ARBA00022989"/>
    </source>
</evidence>
<dbReference type="PANTHER" id="PTHR34702:SF1">
    <property type="entry name" value="NA(+)_H(+) ANTIPORTER SUBUNIT F"/>
    <property type="match status" value="1"/>
</dbReference>
<evidence type="ECO:0000256" key="1">
    <source>
        <dbReference type="ARBA" id="ARBA00004651"/>
    </source>
</evidence>
<evidence type="ECO:0000256" key="8">
    <source>
        <dbReference type="SAM" id="Phobius"/>
    </source>
</evidence>
<accession>A0ABP4W3Z4</accession>
<comment type="caution">
    <text evidence="9">The sequence shown here is derived from an EMBL/GenBank/DDBJ whole genome shotgun (WGS) entry which is preliminary data.</text>
</comment>
<evidence type="ECO:0000313" key="9">
    <source>
        <dbReference type="EMBL" id="GAA1746758.1"/>
    </source>
</evidence>
<evidence type="ECO:0000256" key="7">
    <source>
        <dbReference type="ARBA" id="ARBA00023136"/>
    </source>
</evidence>
<evidence type="ECO:0000256" key="3">
    <source>
        <dbReference type="ARBA" id="ARBA00022448"/>
    </source>
</evidence>
<proteinExistence type="inferred from homology"/>
<reference evidence="10" key="1">
    <citation type="journal article" date="2019" name="Int. J. Syst. Evol. Microbiol.">
        <title>The Global Catalogue of Microorganisms (GCM) 10K type strain sequencing project: providing services to taxonomists for standard genome sequencing and annotation.</title>
        <authorList>
            <consortium name="The Broad Institute Genomics Platform"/>
            <consortium name="The Broad Institute Genome Sequencing Center for Infectious Disease"/>
            <person name="Wu L."/>
            <person name="Ma J."/>
        </authorList>
    </citation>
    <scope>NUCLEOTIDE SEQUENCE [LARGE SCALE GENOMIC DNA]</scope>
    <source>
        <strain evidence="10">JCM 13518</strain>
    </source>
</reference>
<protein>
    <submittedName>
        <fullName evidence="9">Monovalent cation/H+ antiporter complex subunit F</fullName>
    </submittedName>
</protein>
<evidence type="ECO:0000256" key="2">
    <source>
        <dbReference type="ARBA" id="ARBA00009212"/>
    </source>
</evidence>
<keyword evidence="4" id="KW-1003">Cell membrane</keyword>
<dbReference type="Pfam" id="PF04066">
    <property type="entry name" value="MrpF_PhaF"/>
    <property type="match status" value="1"/>
</dbReference>
<keyword evidence="6 8" id="KW-1133">Transmembrane helix</keyword>